<dbReference type="PROSITE" id="PS00237">
    <property type="entry name" value="G_PROTEIN_RECEP_F1_1"/>
    <property type="match status" value="1"/>
</dbReference>
<dbReference type="Proteomes" id="UP000283509">
    <property type="component" value="Unassembled WGS sequence"/>
</dbReference>
<reference evidence="13 14" key="1">
    <citation type="submission" date="2018-04" db="EMBL/GenBank/DDBJ databases">
        <authorList>
            <person name="Zhang X."/>
            <person name="Yuan J."/>
            <person name="Li F."/>
            <person name="Xiang J."/>
        </authorList>
    </citation>
    <scope>NUCLEOTIDE SEQUENCE [LARGE SCALE GENOMIC DNA]</scope>
    <source>
        <tissue evidence="13">Muscle</tissue>
    </source>
</reference>
<keyword evidence="14" id="KW-1185">Reference proteome</keyword>
<dbReference type="Gene3D" id="1.20.1070.10">
    <property type="entry name" value="Rhodopsin 7-helix transmembrane proteins"/>
    <property type="match status" value="1"/>
</dbReference>
<feature type="transmembrane region" description="Helical" evidence="11">
    <location>
        <begin position="44"/>
        <end position="68"/>
    </location>
</feature>
<dbReference type="InterPro" id="IPR050125">
    <property type="entry name" value="GPCR_opsins"/>
</dbReference>
<comment type="subcellular location">
    <subcellularLocation>
        <location evidence="1">Membrane</location>
        <topology evidence="1">Multi-pass membrane protein</topology>
    </subcellularLocation>
</comment>
<evidence type="ECO:0000313" key="13">
    <source>
        <dbReference type="EMBL" id="ROT85071.1"/>
    </source>
</evidence>
<dbReference type="SUPFAM" id="SSF81321">
    <property type="entry name" value="Family A G protein-coupled receptor-like"/>
    <property type="match status" value="1"/>
</dbReference>
<dbReference type="Pfam" id="PF00001">
    <property type="entry name" value="7tm_1"/>
    <property type="match status" value="1"/>
</dbReference>
<dbReference type="PRINTS" id="PR00237">
    <property type="entry name" value="GPCRRHODOPSN"/>
</dbReference>
<evidence type="ECO:0000256" key="2">
    <source>
        <dbReference type="ARBA" id="ARBA00010663"/>
    </source>
</evidence>
<keyword evidence="7 10" id="KW-0675">Receptor</keyword>
<dbReference type="InterPro" id="IPR000276">
    <property type="entry name" value="GPCR_Rhodpsn"/>
</dbReference>
<keyword evidence="8 10" id="KW-0807">Transducer</keyword>
<feature type="transmembrane region" description="Helical" evidence="11">
    <location>
        <begin position="211"/>
        <end position="231"/>
    </location>
</feature>
<dbReference type="CDD" id="cd00637">
    <property type="entry name" value="7tm_classA_rhodopsin-like"/>
    <property type="match status" value="1"/>
</dbReference>
<feature type="transmembrane region" description="Helical" evidence="11">
    <location>
        <begin position="88"/>
        <end position="112"/>
    </location>
</feature>
<evidence type="ECO:0000256" key="5">
    <source>
        <dbReference type="ARBA" id="ARBA00023040"/>
    </source>
</evidence>
<evidence type="ECO:0000256" key="3">
    <source>
        <dbReference type="ARBA" id="ARBA00022692"/>
    </source>
</evidence>
<dbReference type="OrthoDB" id="9881476at2759"/>
<evidence type="ECO:0000256" key="7">
    <source>
        <dbReference type="ARBA" id="ARBA00023170"/>
    </source>
</evidence>
<organism evidence="13 14">
    <name type="scientific">Penaeus vannamei</name>
    <name type="common">Whiteleg shrimp</name>
    <name type="synonym">Litopenaeus vannamei</name>
    <dbReference type="NCBI Taxonomy" id="6689"/>
    <lineage>
        <taxon>Eukaryota</taxon>
        <taxon>Metazoa</taxon>
        <taxon>Ecdysozoa</taxon>
        <taxon>Arthropoda</taxon>
        <taxon>Crustacea</taxon>
        <taxon>Multicrustacea</taxon>
        <taxon>Malacostraca</taxon>
        <taxon>Eumalacostraca</taxon>
        <taxon>Eucarida</taxon>
        <taxon>Decapoda</taxon>
        <taxon>Dendrobranchiata</taxon>
        <taxon>Penaeoidea</taxon>
        <taxon>Penaeidae</taxon>
        <taxon>Penaeus</taxon>
    </lineage>
</organism>
<evidence type="ECO:0000256" key="1">
    <source>
        <dbReference type="ARBA" id="ARBA00004141"/>
    </source>
</evidence>
<evidence type="ECO:0000259" key="12">
    <source>
        <dbReference type="PROSITE" id="PS50262"/>
    </source>
</evidence>
<dbReference type="EMBL" id="QCYY01000449">
    <property type="protein sequence ID" value="ROT85071.1"/>
    <property type="molecule type" value="Genomic_DNA"/>
</dbReference>
<reference evidence="13 14" key="2">
    <citation type="submission" date="2019-01" db="EMBL/GenBank/DDBJ databases">
        <title>The decoding of complex shrimp genome reveals the adaptation for benthos swimmer, frequently molting mechanism and breeding impact on genome.</title>
        <authorList>
            <person name="Sun Y."/>
            <person name="Gao Y."/>
            <person name="Yu Y."/>
        </authorList>
    </citation>
    <scope>NUCLEOTIDE SEQUENCE [LARGE SCALE GENOMIC DNA]</scope>
    <source>
        <tissue evidence="13">Muscle</tissue>
    </source>
</reference>
<keyword evidence="3 10" id="KW-0812">Transmembrane</keyword>
<keyword evidence="6 11" id="KW-0472">Membrane</keyword>
<evidence type="ECO:0000256" key="6">
    <source>
        <dbReference type="ARBA" id="ARBA00023136"/>
    </source>
</evidence>
<keyword evidence="5 10" id="KW-0297">G-protein coupled receptor</keyword>
<comment type="caution">
    <text evidence="13">The sequence shown here is derived from an EMBL/GenBank/DDBJ whole genome shotgun (WGS) entry which is preliminary data.</text>
</comment>
<dbReference type="GO" id="GO:0016020">
    <property type="term" value="C:membrane"/>
    <property type="evidence" value="ECO:0007669"/>
    <property type="project" value="UniProtKB-SubCell"/>
</dbReference>
<gene>
    <name evidence="13" type="ORF">C7M84_021413</name>
</gene>
<dbReference type="PROSITE" id="PS50262">
    <property type="entry name" value="G_PROTEIN_RECEP_F1_2"/>
    <property type="match status" value="1"/>
</dbReference>
<keyword evidence="9" id="KW-0844">Vision</keyword>
<feature type="transmembrane region" description="Helical" evidence="11">
    <location>
        <begin position="166"/>
        <end position="185"/>
    </location>
</feature>
<proteinExistence type="inferred from homology"/>
<feature type="domain" description="G-protein coupled receptors family 1 profile" evidence="12">
    <location>
        <begin position="59"/>
        <end position="264"/>
    </location>
</feature>
<accession>A0A3R7MLQ9</accession>
<evidence type="ECO:0000256" key="11">
    <source>
        <dbReference type="SAM" id="Phobius"/>
    </source>
</evidence>
<keyword evidence="9" id="KW-0716">Sensory transduction</keyword>
<dbReference type="InterPro" id="IPR017452">
    <property type="entry name" value="GPCR_Rhodpsn_7TM"/>
</dbReference>
<comment type="similarity">
    <text evidence="2 10">Belongs to the G-protein coupled receptor 1 family.</text>
</comment>
<keyword evidence="4 11" id="KW-1133">Transmembrane helix</keyword>
<evidence type="ECO:0000256" key="4">
    <source>
        <dbReference type="ARBA" id="ARBA00022989"/>
    </source>
</evidence>
<dbReference type="GO" id="GO:0004930">
    <property type="term" value="F:G protein-coupled receptor activity"/>
    <property type="evidence" value="ECO:0007669"/>
    <property type="project" value="UniProtKB-KW"/>
</dbReference>
<name>A0A3R7MLQ9_PENVA</name>
<feature type="transmembrane region" description="Helical" evidence="11">
    <location>
        <begin position="124"/>
        <end position="145"/>
    </location>
</feature>
<dbReference type="GO" id="GO:0007601">
    <property type="term" value="P:visual perception"/>
    <property type="evidence" value="ECO:0007669"/>
    <property type="project" value="UniProtKB-KW"/>
</dbReference>
<protein>
    <recommendedName>
        <fullName evidence="12">G-protein coupled receptors family 1 profile domain-containing protein</fullName>
    </recommendedName>
</protein>
<evidence type="ECO:0000256" key="8">
    <source>
        <dbReference type="ARBA" id="ARBA00023224"/>
    </source>
</evidence>
<dbReference type="AlphaFoldDB" id="A0A3R7MLQ9"/>
<evidence type="ECO:0000313" key="14">
    <source>
        <dbReference type="Proteomes" id="UP000283509"/>
    </source>
</evidence>
<dbReference type="PANTHER" id="PTHR24240">
    <property type="entry name" value="OPSIN"/>
    <property type="match status" value="1"/>
</dbReference>
<sequence length="264" mass="28447">MNPLGAENPSAIYRAMTTLLENTTTTFGPGTSAPSPPSPWALNMAIASGLAVSLIGGLGNLVAVAVLLQQTMTRRTLRVLKVTADSVLVLQLAVVDLLYCTVTLPLCVASYLQGEEMPGPLCAFAGFFRILNGNVEFNTLGLVALERSYHIYRGRSAGGVFSLRRTRLYCVALWTLGFAFQLPGLSMRKYGFNPLAYKCDLLLTSPRVRGLLVGLEVMLPLVILMASYVAILRRVRKSKALLAGFSTCKDASVLAADKGWRGRG</sequence>
<evidence type="ECO:0000256" key="9">
    <source>
        <dbReference type="ARBA" id="ARBA00023305"/>
    </source>
</evidence>
<evidence type="ECO:0000256" key="10">
    <source>
        <dbReference type="RuleBase" id="RU000688"/>
    </source>
</evidence>